<gene>
    <name evidence="1" type="ORF">AMURIS_02787</name>
</gene>
<sequence length="73" mass="8179">MEQQMTAQEMLTEVNNAIYAICVGGQSYKIGSRQLNRADLKTLYDIKNDLTAQVAGDTPGFLDDCYVAVFDRR</sequence>
<accession>A0A2K4ZHX7</accession>
<dbReference type="EMBL" id="OFSM01000013">
    <property type="protein sequence ID" value="SOY30064.1"/>
    <property type="molecule type" value="Genomic_DNA"/>
</dbReference>
<name>A0A2K4ZHX7_9FIRM</name>
<proteinExistence type="predicted"/>
<protein>
    <recommendedName>
        <fullName evidence="3">Peptidylprolyl isomerase</fullName>
    </recommendedName>
</protein>
<dbReference type="RefSeq" id="WP_242982439.1">
    <property type="nucleotide sequence ID" value="NZ_JANJZD010000012.1"/>
</dbReference>
<organism evidence="1 2">
    <name type="scientific">Acetatifactor muris</name>
    <dbReference type="NCBI Taxonomy" id="879566"/>
    <lineage>
        <taxon>Bacteria</taxon>
        <taxon>Bacillati</taxon>
        <taxon>Bacillota</taxon>
        <taxon>Clostridia</taxon>
        <taxon>Lachnospirales</taxon>
        <taxon>Lachnospiraceae</taxon>
        <taxon>Acetatifactor</taxon>
    </lineage>
</organism>
<keyword evidence="2" id="KW-1185">Reference proteome</keyword>
<evidence type="ECO:0000313" key="2">
    <source>
        <dbReference type="Proteomes" id="UP000236311"/>
    </source>
</evidence>
<dbReference type="AlphaFoldDB" id="A0A2K4ZHX7"/>
<dbReference type="Proteomes" id="UP000236311">
    <property type="component" value="Unassembled WGS sequence"/>
</dbReference>
<evidence type="ECO:0000313" key="1">
    <source>
        <dbReference type="EMBL" id="SOY30064.1"/>
    </source>
</evidence>
<reference evidence="1 2" key="1">
    <citation type="submission" date="2018-01" db="EMBL/GenBank/DDBJ databases">
        <authorList>
            <person name="Gaut B.S."/>
            <person name="Morton B.R."/>
            <person name="Clegg M.T."/>
            <person name="Duvall M.R."/>
        </authorList>
    </citation>
    <scope>NUCLEOTIDE SEQUENCE [LARGE SCALE GENOMIC DNA]</scope>
    <source>
        <strain evidence="1">GP69</strain>
    </source>
</reference>
<evidence type="ECO:0008006" key="3">
    <source>
        <dbReference type="Google" id="ProtNLM"/>
    </source>
</evidence>